<comment type="similarity">
    <text evidence="1">Belongs to the short-chain dehydrogenases/reductases (SDR) family.</text>
</comment>
<keyword evidence="2" id="KW-0560">Oxidoreductase</keyword>
<dbReference type="PRINTS" id="PR00081">
    <property type="entry name" value="GDHRDH"/>
</dbReference>
<dbReference type="GO" id="GO:0016491">
    <property type="term" value="F:oxidoreductase activity"/>
    <property type="evidence" value="ECO:0007669"/>
    <property type="project" value="UniProtKB-KW"/>
</dbReference>
<dbReference type="InterPro" id="IPR036291">
    <property type="entry name" value="NAD(P)-bd_dom_sf"/>
</dbReference>
<comment type="caution">
    <text evidence="3">The sequence shown here is derived from an EMBL/GenBank/DDBJ whole genome shotgun (WGS) entry which is preliminary data.</text>
</comment>
<dbReference type="PROSITE" id="PS00061">
    <property type="entry name" value="ADH_SHORT"/>
    <property type="match status" value="1"/>
</dbReference>
<sequence>MSEPTNAAAPTAGWAPGLSGAGAVVFGVGPGIGLACVRVLAGLGADVACVDIDPARAAAAAEAVEECPGTATPFTCDLRRPEQVRRVVAEIAGTLGRLDAAISVVGHGGPPGPVATMPDEVWRDVLQINLDQQFLVTREVLGTMSAQGRGSIVFISSINALGSSPQRAAYGAAKAALVSLARSLAIEAAPQGVRVNTVAPGATRTPRRRHLAEGELAGVYRAAIPLGRIAEPEDVAHAAVFLASDLAAFITGQTLVVDGGATVKYSQPAGN</sequence>
<dbReference type="SUPFAM" id="SSF51735">
    <property type="entry name" value="NAD(P)-binding Rossmann-fold domains"/>
    <property type="match status" value="1"/>
</dbReference>
<dbReference type="Proteomes" id="UP000176005">
    <property type="component" value="Unassembled WGS sequence"/>
</dbReference>
<dbReference type="InterPro" id="IPR002347">
    <property type="entry name" value="SDR_fam"/>
</dbReference>
<dbReference type="Gene3D" id="3.40.50.720">
    <property type="entry name" value="NAD(P)-binding Rossmann-like Domain"/>
    <property type="match status" value="1"/>
</dbReference>
<protein>
    <recommendedName>
        <fullName evidence="5">3-oxoacyl-ACP reductase</fullName>
    </recommendedName>
</protein>
<dbReference type="Pfam" id="PF13561">
    <property type="entry name" value="adh_short_C2"/>
    <property type="match status" value="1"/>
</dbReference>
<dbReference type="PANTHER" id="PTHR24321:SF8">
    <property type="entry name" value="ESTRADIOL 17-BETA-DEHYDROGENASE 8-RELATED"/>
    <property type="match status" value="1"/>
</dbReference>
<dbReference type="PATRIC" id="fig|518642.10.peg.3358"/>
<dbReference type="CDD" id="cd05233">
    <property type="entry name" value="SDR_c"/>
    <property type="match status" value="1"/>
</dbReference>
<dbReference type="FunFam" id="3.40.50.720:FF:000084">
    <property type="entry name" value="Short-chain dehydrogenase reductase"/>
    <property type="match status" value="1"/>
</dbReference>
<dbReference type="RefSeq" id="WP_070017562.1">
    <property type="nucleotide sequence ID" value="NZ_LJGW01000271.1"/>
</dbReference>
<evidence type="ECO:0008006" key="5">
    <source>
        <dbReference type="Google" id="ProtNLM"/>
    </source>
</evidence>
<proteinExistence type="inferred from homology"/>
<evidence type="ECO:0000256" key="1">
    <source>
        <dbReference type="ARBA" id="ARBA00006484"/>
    </source>
</evidence>
<evidence type="ECO:0000313" key="3">
    <source>
        <dbReference type="EMBL" id="OEV10772.1"/>
    </source>
</evidence>
<evidence type="ECO:0000256" key="2">
    <source>
        <dbReference type="ARBA" id="ARBA00023002"/>
    </source>
</evidence>
<dbReference type="EMBL" id="LJGW01000271">
    <property type="protein sequence ID" value="OEV10772.1"/>
    <property type="molecule type" value="Genomic_DNA"/>
</dbReference>
<evidence type="ECO:0000313" key="4">
    <source>
        <dbReference type="Proteomes" id="UP000176005"/>
    </source>
</evidence>
<name>A0A1E7L3K4_9ACTN</name>
<dbReference type="PRINTS" id="PR00080">
    <property type="entry name" value="SDRFAMILY"/>
</dbReference>
<accession>A0A1E7L3K4</accession>
<reference evidence="3 4" key="1">
    <citation type="journal article" date="2016" name="Front. Microbiol.">
        <title>Comparative Genomics Analysis of Streptomyces Species Reveals Their Adaptation to the Marine Environment and Their Diversity at the Genomic Level.</title>
        <authorList>
            <person name="Tian X."/>
            <person name="Zhang Z."/>
            <person name="Yang T."/>
            <person name="Chen M."/>
            <person name="Li J."/>
            <person name="Chen F."/>
            <person name="Yang J."/>
            <person name="Li W."/>
            <person name="Zhang B."/>
            <person name="Zhang Z."/>
            <person name="Wu J."/>
            <person name="Zhang C."/>
            <person name="Long L."/>
            <person name="Xiao J."/>
        </authorList>
    </citation>
    <scope>NUCLEOTIDE SEQUENCE [LARGE SCALE GENOMIC DNA]</scope>
    <source>
        <strain evidence="3 4">SCSIO 10429</strain>
    </source>
</reference>
<dbReference type="PANTHER" id="PTHR24321">
    <property type="entry name" value="DEHYDROGENASES, SHORT CHAIN"/>
    <property type="match status" value="1"/>
</dbReference>
<dbReference type="InterPro" id="IPR020904">
    <property type="entry name" value="Sc_DH/Rdtase_CS"/>
</dbReference>
<gene>
    <name evidence="3" type="ORF">AN218_16005</name>
</gene>
<organism evidence="3 4">
    <name type="scientific">Streptomyces nanshensis</name>
    <dbReference type="NCBI Taxonomy" id="518642"/>
    <lineage>
        <taxon>Bacteria</taxon>
        <taxon>Bacillati</taxon>
        <taxon>Actinomycetota</taxon>
        <taxon>Actinomycetes</taxon>
        <taxon>Kitasatosporales</taxon>
        <taxon>Streptomycetaceae</taxon>
        <taxon>Streptomyces</taxon>
    </lineage>
</organism>
<dbReference type="AlphaFoldDB" id="A0A1E7L3K4"/>
<keyword evidence="4" id="KW-1185">Reference proteome</keyword>